<dbReference type="AlphaFoldDB" id="A0A9P7UIC3"/>
<comment type="caution">
    <text evidence="1">The sequence shown here is derived from an EMBL/GenBank/DDBJ whole genome shotgun (WGS) entry which is preliminary data.</text>
</comment>
<evidence type="ECO:0000313" key="2">
    <source>
        <dbReference type="Proteomes" id="UP000699042"/>
    </source>
</evidence>
<reference evidence="1" key="1">
    <citation type="submission" date="2021-05" db="EMBL/GenBank/DDBJ databases">
        <title>Comparative genomics of three Colletotrichum scovillei strains and genetic complementation revealed genes involved fungal growth and virulence on chili pepper.</title>
        <authorList>
            <person name="Hsieh D.-K."/>
            <person name="Chuang S.-C."/>
            <person name="Chen C.-Y."/>
            <person name="Chao Y.-T."/>
            <person name="Lu M.-Y.J."/>
            <person name="Lee M.-H."/>
            <person name="Shih M.-C."/>
        </authorList>
    </citation>
    <scope>NUCLEOTIDE SEQUENCE</scope>
    <source>
        <strain evidence="1">Coll-153</strain>
    </source>
</reference>
<keyword evidence="2" id="KW-1185">Reference proteome</keyword>
<accession>A0A9P7UIC3</accession>
<name>A0A9P7UIC3_9PEZI</name>
<gene>
    <name evidence="1" type="ORF">JMJ77_004995</name>
</gene>
<dbReference type="EMBL" id="JAESDN010000001">
    <property type="protein sequence ID" value="KAG7057612.1"/>
    <property type="molecule type" value="Genomic_DNA"/>
</dbReference>
<protein>
    <submittedName>
        <fullName evidence="1">C2H2 type zinc finger containing protein</fullName>
    </submittedName>
</protein>
<dbReference type="Proteomes" id="UP000699042">
    <property type="component" value="Unassembled WGS sequence"/>
</dbReference>
<proteinExistence type="predicted"/>
<organism evidence="1 2">
    <name type="scientific">Colletotrichum scovillei</name>
    <dbReference type="NCBI Taxonomy" id="1209932"/>
    <lineage>
        <taxon>Eukaryota</taxon>
        <taxon>Fungi</taxon>
        <taxon>Dikarya</taxon>
        <taxon>Ascomycota</taxon>
        <taxon>Pezizomycotina</taxon>
        <taxon>Sordariomycetes</taxon>
        <taxon>Hypocreomycetidae</taxon>
        <taxon>Glomerellales</taxon>
        <taxon>Glomerellaceae</taxon>
        <taxon>Colletotrichum</taxon>
        <taxon>Colletotrichum acutatum species complex</taxon>
    </lineage>
</organism>
<evidence type="ECO:0000313" key="1">
    <source>
        <dbReference type="EMBL" id="KAG7057612.1"/>
    </source>
</evidence>
<sequence length="133" mass="14050">MSHVGLVVEIGLCINSGHGIEAGLRLEGGLDAGVGHGEVVSELGAAALLELMGKGEVLLLRVCLLSSVHVQAGDPVALTSRRCLFRASWLLKSRVHTAQWMWVPSVSIAMRLCPISSSKLGNLLLQTLQKTAS</sequence>